<dbReference type="InterPro" id="IPR037126">
    <property type="entry name" value="PdaC/RsiV-like_sf"/>
</dbReference>
<keyword evidence="1" id="KW-0732">Signal</keyword>
<dbReference type="Gene3D" id="3.90.640.20">
    <property type="entry name" value="Heat-shock cognate protein, ATPase"/>
    <property type="match status" value="1"/>
</dbReference>
<reference evidence="4" key="1">
    <citation type="submission" date="2021-03" db="EMBL/GenBank/DDBJ databases">
        <title>Isolation of Bacillus subtilis from fermented food sample.</title>
        <authorList>
            <person name="Lakshmanan V."/>
            <person name="Athira K."/>
            <person name="Rajagopal K."/>
        </authorList>
    </citation>
    <scope>NUCLEOTIDE SEQUENCE</scope>
    <source>
        <strain evidence="4">S1</strain>
    </source>
</reference>
<gene>
    <name evidence="4" type="ORF">J5227_07560</name>
</gene>
<feature type="domain" description="DUF3298" evidence="2">
    <location>
        <begin position="189"/>
        <end position="230"/>
    </location>
</feature>
<comment type="caution">
    <text evidence="4">The sequence shown here is derived from an EMBL/GenBank/DDBJ whole genome shotgun (WGS) entry which is preliminary data.</text>
</comment>
<dbReference type="Pfam" id="PF13739">
    <property type="entry name" value="PdaC"/>
    <property type="match status" value="1"/>
</dbReference>
<dbReference type="InterPro" id="IPR025303">
    <property type="entry name" value="PdaC"/>
</dbReference>
<sequence length="234" mass="26529">MLNNDIKEGVRKKWNNMLKAAGIAVLLFSIVAYAAPSLKAVQTKTPTVSTHTYKKIKELTYPQVHHVGNAAFEKKINQELKAYIEQSYQEYLKNKKAGEQQGFKTEYQTSFSVKYNAAGKLSIQTLNYIYSGGAHGLTSVQSFNYDLKTQKRVTLDQILNTKTKVSKTRDYLYSYIKKHDELFFPDVKKGDITLNKDTMFYFTANGIAIVFGQYDLGPYAAGIRDVQVPASIYQ</sequence>
<evidence type="ECO:0000259" key="3">
    <source>
        <dbReference type="Pfam" id="PF13739"/>
    </source>
</evidence>
<dbReference type="RefSeq" id="WP_208556234.1">
    <property type="nucleotide sequence ID" value="NZ_JAGFPW010000004.1"/>
</dbReference>
<feature type="domain" description="Deacetylase PdaC" evidence="3">
    <location>
        <begin position="58"/>
        <end position="138"/>
    </location>
</feature>
<evidence type="ECO:0000256" key="1">
    <source>
        <dbReference type="SAM" id="SignalP"/>
    </source>
</evidence>
<dbReference type="Gene3D" id="3.30.565.40">
    <property type="entry name" value="Fervidobacterium nodosum Rt17-B1 like"/>
    <property type="match status" value="1"/>
</dbReference>
<protein>
    <submittedName>
        <fullName evidence="4">DUF3298 and DUF4163 domain-containing protein</fullName>
    </submittedName>
</protein>
<organism evidence="4 5">
    <name type="scientific">Bacillus subtilis</name>
    <dbReference type="NCBI Taxonomy" id="1423"/>
    <lineage>
        <taxon>Bacteria</taxon>
        <taxon>Bacillati</taxon>
        <taxon>Bacillota</taxon>
        <taxon>Bacilli</taxon>
        <taxon>Bacillales</taxon>
        <taxon>Bacillaceae</taxon>
        <taxon>Bacillus</taxon>
    </lineage>
</organism>
<evidence type="ECO:0000259" key="2">
    <source>
        <dbReference type="Pfam" id="PF11738"/>
    </source>
</evidence>
<accession>A0A8I1WD13</accession>
<dbReference type="Pfam" id="PF11738">
    <property type="entry name" value="DUF3298"/>
    <property type="match status" value="1"/>
</dbReference>
<proteinExistence type="predicted"/>
<evidence type="ECO:0000313" key="5">
    <source>
        <dbReference type="Proteomes" id="UP000665181"/>
    </source>
</evidence>
<dbReference type="EMBL" id="JAGFPW010000004">
    <property type="protein sequence ID" value="MBO3794164.1"/>
    <property type="molecule type" value="Genomic_DNA"/>
</dbReference>
<feature type="chain" id="PRO_5039409256" evidence="1">
    <location>
        <begin position="35"/>
        <end position="234"/>
    </location>
</feature>
<name>A0A8I1WD13_BACIU</name>
<feature type="signal peptide" evidence="1">
    <location>
        <begin position="1"/>
        <end position="34"/>
    </location>
</feature>
<dbReference type="InterPro" id="IPR021729">
    <property type="entry name" value="DUF3298"/>
</dbReference>
<evidence type="ECO:0000313" key="4">
    <source>
        <dbReference type="EMBL" id="MBO3794164.1"/>
    </source>
</evidence>
<dbReference type="Proteomes" id="UP000665181">
    <property type="component" value="Unassembled WGS sequence"/>
</dbReference>
<dbReference type="AlphaFoldDB" id="A0A8I1WD13"/>